<evidence type="ECO:0000313" key="3">
    <source>
        <dbReference type="Proteomes" id="UP000320421"/>
    </source>
</evidence>
<feature type="compositionally biased region" description="Basic and acidic residues" evidence="1">
    <location>
        <begin position="8"/>
        <end position="25"/>
    </location>
</feature>
<dbReference type="AlphaFoldDB" id="A0A517PSY3"/>
<feature type="region of interest" description="Disordered" evidence="1">
    <location>
        <begin position="1"/>
        <end position="31"/>
    </location>
</feature>
<dbReference type="SUPFAM" id="SSF52540">
    <property type="entry name" value="P-loop containing nucleoside triphosphate hydrolases"/>
    <property type="match status" value="1"/>
</dbReference>
<gene>
    <name evidence="2" type="ORF">HG66A1_42860</name>
</gene>
<organism evidence="2 3">
    <name type="scientific">Gimesia chilikensis</name>
    <dbReference type="NCBI Taxonomy" id="2605989"/>
    <lineage>
        <taxon>Bacteria</taxon>
        <taxon>Pseudomonadati</taxon>
        <taxon>Planctomycetota</taxon>
        <taxon>Planctomycetia</taxon>
        <taxon>Planctomycetales</taxon>
        <taxon>Planctomycetaceae</taxon>
        <taxon>Gimesia</taxon>
    </lineage>
</organism>
<accession>A0A517PSY3</accession>
<dbReference type="Gene3D" id="3.40.50.300">
    <property type="entry name" value="P-loop containing nucleotide triphosphate hydrolases"/>
    <property type="match status" value="1"/>
</dbReference>
<dbReference type="OrthoDB" id="253141at2"/>
<evidence type="ECO:0008006" key="4">
    <source>
        <dbReference type="Google" id="ProtNLM"/>
    </source>
</evidence>
<protein>
    <recommendedName>
        <fullName evidence="4">AAA+ ATPase domain-containing protein</fullName>
    </recommendedName>
</protein>
<evidence type="ECO:0000256" key="1">
    <source>
        <dbReference type="SAM" id="MobiDB-lite"/>
    </source>
</evidence>
<keyword evidence="3" id="KW-1185">Reference proteome</keyword>
<sequence>MTYNTNNRPHDADDFDREREPRRDSAVYQKSTEESLQIALNQLDKKEGIMRTRIEGVWDGVYPGLYLFGPHGTGKTYKVLETLNRIQGESPHSKNYVYHRGHLTPMGLFELIEEHSNEILVLDDVHLLFEQPLAQQLLLAALGNHVNGVRVVKYKRQGRDRKTVFHGGLICISNLDMNNSYNDPVLDALSSRTHIIRYEPNELEMEAVIRDLASKGWERNTGEHVFYLRPQQCQLVADFLIAECRERSRRLDLRLYLDKALSDFCHCESGDTEVEWRDLIRSTLDQEVNQPEYSEKQQFTVSREARKAQDKAILAEILAEHNEPEARIAAWTLQTGKCRRTFYRRLKELEES</sequence>
<dbReference type="InterPro" id="IPR027417">
    <property type="entry name" value="P-loop_NTPase"/>
</dbReference>
<name>A0A517PSY3_9PLAN</name>
<evidence type="ECO:0000313" key="2">
    <source>
        <dbReference type="EMBL" id="QDT22478.1"/>
    </source>
</evidence>
<reference evidence="2 3" key="1">
    <citation type="submission" date="2019-02" db="EMBL/GenBank/DDBJ databases">
        <title>Deep-cultivation of Planctomycetes and their phenomic and genomic characterization uncovers novel biology.</title>
        <authorList>
            <person name="Wiegand S."/>
            <person name="Jogler M."/>
            <person name="Boedeker C."/>
            <person name="Pinto D."/>
            <person name="Vollmers J."/>
            <person name="Rivas-Marin E."/>
            <person name="Kohn T."/>
            <person name="Peeters S.H."/>
            <person name="Heuer A."/>
            <person name="Rast P."/>
            <person name="Oberbeckmann S."/>
            <person name="Bunk B."/>
            <person name="Jeske O."/>
            <person name="Meyerdierks A."/>
            <person name="Storesund J.E."/>
            <person name="Kallscheuer N."/>
            <person name="Luecker S."/>
            <person name="Lage O.M."/>
            <person name="Pohl T."/>
            <person name="Merkel B.J."/>
            <person name="Hornburger P."/>
            <person name="Mueller R.-W."/>
            <person name="Bruemmer F."/>
            <person name="Labrenz M."/>
            <person name="Spormann A.M."/>
            <person name="Op den Camp H."/>
            <person name="Overmann J."/>
            <person name="Amann R."/>
            <person name="Jetten M.S.M."/>
            <person name="Mascher T."/>
            <person name="Medema M.H."/>
            <person name="Devos D.P."/>
            <person name="Kaster A.-K."/>
            <person name="Ovreas L."/>
            <person name="Rohde M."/>
            <person name="Galperin M.Y."/>
            <person name="Jogler C."/>
        </authorList>
    </citation>
    <scope>NUCLEOTIDE SEQUENCE [LARGE SCALE GENOMIC DNA]</scope>
    <source>
        <strain evidence="2 3">HG66A1</strain>
    </source>
</reference>
<dbReference type="EMBL" id="CP036266">
    <property type="protein sequence ID" value="QDT22478.1"/>
    <property type="molecule type" value="Genomic_DNA"/>
</dbReference>
<dbReference type="RefSeq" id="WP_145188367.1">
    <property type="nucleotide sequence ID" value="NZ_CP036266.1"/>
</dbReference>
<dbReference type="Proteomes" id="UP000320421">
    <property type="component" value="Chromosome"/>
</dbReference>
<proteinExistence type="predicted"/>